<dbReference type="Pfam" id="PF14283">
    <property type="entry name" value="CD1107-like"/>
    <property type="match status" value="1"/>
</dbReference>
<evidence type="ECO:0000256" key="1">
    <source>
        <dbReference type="SAM" id="MobiDB-lite"/>
    </source>
</evidence>
<name>A0A5N1BC11_9LACT</name>
<feature type="chain" id="PRO_5032388739" evidence="3">
    <location>
        <begin position="26"/>
        <end position="204"/>
    </location>
</feature>
<comment type="caution">
    <text evidence="5">The sequence shown here is derived from an EMBL/GenBank/DDBJ whole genome shotgun (WGS) entry which is preliminary data.</text>
</comment>
<feature type="compositionally biased region" description="Basic and acidic residues" evidence="1">
    <location>
        <begin position="157"/>
        <end position="169"/>
    </location>
</feature>
<feature type="compositionally biased region" description="Basic and acidic residues" evidence="1">
    <location>
        <begin position="32"/>
        <end position="62"/>
    </location>
</feature>
<keyword evidence="2" id="KW-0812">Transmembrane</keyword>
<reference evidence="6" key="1">
    <citation type="submission" date="2019-09" db="EMBL/GenBank/DDBJ databases">
        <title>Draft genome sequence assemblies of isolates from the urinary tract.</title>
        <authorList>
            <person name="Mores C.R."/>
            <person name="Putonti C."/>
            <person name="Wolfe A.J."/>
        </authorList>
    </citation>
    <scope>NUCLEOTIDE SEQUENCE [LARGE SCALE GENOMIC DNA]</scope>
    <source>
        <strain evidence="6">UMB8614</strain>
    </source>
</reference>
<dbReference type="InterPro" id="IPR025376">
    <property type="entry name" value="CD1107-like_dom"/>
</dbReference>
<accession>A0A5N1BC11</accession>
<feature type="domain" description="Mobile element protein CD1107-like" evidence="4">
    <location>
        <begin position="67"/>
        <end position="194"/>
    </location>
</feature>
<protein>
    <submittedName>
        <fullName evidence="5">DUF4366 domain-containing protein</fullName>
    </submittedName>
</protein>
<keyword evidence="2" id="KW-0472">Membrane</keyword>
<feature type="signal peptide" evidence="3">
    <location>
        <begin position="1"/>
        <end position="25"/>
    </location>
</feature>
<dbReference type="Proteomes" id="UP000326476">
    <property type="component" value="Unassembled WGS sequence"/>
</dbReference>
<evidence type="ECO:0000313" key="5">
    <source>
        <dbReference type="EMBL" id="KAA9237558.1"/>
    </source>
</evidence>
<evidence type="ECO:0000256" key="3">
    <source>
        <dbReference type="SAM" id="SignalP"/>
    </source>
</evidence>
<evidence type="ECO:0000313" key="6">
    <source>
        <dbReference type="Proteomes" id="UP000326476"/>
    </source>
</evidence>
<proteinExistence type="predicted"/>
<keyword evidence="2" id="KW-1133">Transmembrane helix</keyword>
<evidence type="ECO:0000256" key="2">
    <source>
        <dbReference type="SAM" id="Phobius"/>
    </source>
</evidence>
<evidence type="ECO:0000259" key="4">
    <source>
        <dbReference type="Pfam" id="PF14283"/>
    </source>
</evidence>
<keyword evidence="6" id="KW-1185">Reference proteome</keyword>
<dbReference type="RefSeq" id="WP_102723003.1">
    <property type="nucleotide sequence ID" value="NZ_CP142608.1"/>
</dbReference>
<keyword evidence="3" id="KW-0732">Signal</keyword>
<feature type="transmembrane region" description="Helical" evidence="2">
    <location>
        <begin position="174"/>
        <end position="192"/>
    </location>
</feature>
<feature type="region of interest" description="Disordered" evidence="1">
    <location>
        <begin position="117"/>
        <end position="169"/>
    </location>
</feature>
<sequence length="204" mass="23047">MFKKIRFFSLIFSLFLLLMPSYAWAEENSNNHSEKTEQSDNKEKTDNTGHMKVTENVDEEGKNFNPDVSPEKLKGKKQFLTFVTQDNKTYHIVVSYNATGANVQLLKEVTNEDLAKMTGNGNNALPAPTQPNQVGKTTDQLERDKQNSQSTKQSNQKNDDKKNEDKEKSSSGNLILYLVFAIAVGGIAFWRIKSKNRGGFDDED</sequence>
<dbReference type="EMBL" id="VYVN01000043">
    <property type="protein sequence ID" value="KAA9237558.1"/>
    <property type="molecule type" value="Genomic_DNA"/>
</dbReference>
<organism evidence="5 6">
    <name type="scientific">Aerococcus tenax</name>
    <dbReference type="NCBI Taxonomy" id="3078812"/>
    <lineage>
        <taxon>Bacteria</taxon>
        <taxon>Bacillati</taxon>
        <taxon>Bacillota</taxon>
        <taxon>Bacilli</taxon>
        <taxon>Lactobacillales</taxon>
        <taxon>Aerococcaceae</taxon>
        <taxon>Aerococcus</taxon>
    </lineage>
</organism>
<feature type="compositionally biased region" description="Low complexity" evidence="1">
    <location>
        <begin position="147"/>
        <end position="156"/>
    </location>
</feature>
<dbReference type="AlphaFoldDB" id="A0A5N1BC11"/>
<gene>
    <name evidence="5" type="ORF">F6I34_09500</name>
</gene>
<feature type="region of interest" description="Disordered" evidence="1">
    <location>
        <begin position="29"/>
        <end position="70"/>
    </location>
</feature>